<dbReference type="AlphaFoldDB" id="A0A394DCV4"/>
<feature type="domain" description="DUF7950" evidence="2">
    <location>
        <begin position="199"/>
        <end position="347"/>
    </location>
</feature>
<organism evidence="3 4">
    <name type="scientific">Lupinus angustifolius</name>
    <name type="common">Narrow-leaved blue lupine</name>
    <dbReference type="NCBI Taxonomy" id="3871"/>
    <lineage>
        <taxon>Eukaryota</taxon>
        <taxon>Viridiplantae</taxon>
        <taxon>Streptophyta</taxon>
        <taxon>Embryophyta</taxon>
        <taxon>Tracheophyta</taxon>
        <taxon>Spermatophyta</taxon>
        <taxon>Magnoliopsida</taxon>
        <taxon>eudicotyledons</taxon>
        <taxon>Gunneridae</taxon>
        <taxon>Pentapetalae</taxon>
        <taxon>rosids</taxon>
        <taxon>fabids</taxon>
        <taxon>Fabales</taxon>
        <taxon>Fabaceae</taxon>
        <taxon>Papilionoideae</taxon>
        <taxon>50 kb inversion clade</taxon>
        <taxon>genistoids sensu lato</taxon>
        <taxon>core genistoids</taxon>
        <taxon>Genisteae</taxon>
        <taxon>Lupinus</taxon>
    </lineage>
</organism>
<proteinExistence type="predicted"/>
<reference evidence="3" key="1">
    <citation type="journal article" date="2017" name="Plant Biotechnol. J.">
        <title>A comprehensive draft genome sequence for lupin (Lupinus angustifolius), an emerging health food: insights into plant-microbe interactions and legume evolution.</title>
        <authorList>
            <person name="Hane J.K."/>
            <person name="Ming Y."/>
            <person name="Kamphuis L.G."/>
            <person name="Nelson M.N."/>
            <person name="Garg G."/>
            <person name="Atkins C.A."/>
            <person name="Bayer P.E."/>
            <person name="Bravo A."/>
            <person name="Bringans S."/>
            <person name="Cannon S."/>
            <person name="Edwards D."/>
            <person name="Foley R."/>
            <person name="Gao L.L."/>
            <person name="Harrison M.J."/>
            <person name="Huang W."/>
            <person name="Hurgobin B."/>
            <person name="Li S."/>
            <person name="Liu C.W."/>
            <person name="McGrath A."/>
            <person name="Morahan G."/>
            <person name="Murray J."/>
            <person name="Weller J."/>
            <person name="Jian J."/>
            <person name="Singh K.B."/>
        </authorList>
    </citation>
    <scope>NUCLEOTIDE SEQUENCE [LARGE SCALE GENOMIC DNA]</scope>
    <source>
        <tissue evidence="3">Whole plant</tissue>
    </source>
</reference>
<feature type="compositionally biased region" description="Polar residues" evidence="1">
    <location>
        <begin position="29"/>
        <end position="44"/>
    </location>
</feature>
<evidence type="ECO:0000256" key="1">
    <source>
        <dbReference type="SAM" id="MobiDB-lite"/>
    </source>
</evidence>
<gene>
    <name evidence="3" type="ORF">TanjilG_24947</name>
</gene>
<keyword evidence="4" id="KW-1185">Reference proteome</keyword>
<dbReference type="Gramene" id="OIW20869">
    <property type="protein sequence ID" value="OIW20869"/>
    <property type="gene ID" value="TanjilG_24947"/>
</dbReference>
<comment type="caution">
    <text evidence="3">The sequence shown here is derived from an EMBL/GenBank/DDBJ whole genome shotgun (WGS) entry which is preliminary data.</text>
</comment>
<dbReference type="Pfam" id="PF25821">
    <property type="entry name" value="DUF7950"/>
    <property type="match status" value="1"/>
</dbReference>
<protein>
    <recommendedName>
        <fullName evidence="2">DUF7950 domain-containing protein</fullName>
    </recommendedName>
</protein>
<dbReference type="PANTHER" id="PTHR33595">
    <property type="entry name" value="VON WILLEBRAND FACTOR A DOMAIN PROTEIN"/>
    <property type="match status" value="1"/>
</dbReference>
<evidence type="ECO:0000313" key="4">
    <source>
        <dbReference type="Proteomes" id="UP000188354"/>
    </source>
</evidence>
<dbReference type="OrthoDB" id="1922150at2759"/>
<dbReference type="Proteomes" id="UP000188354">
    <property type="component" value="Unassembled WGS sequence"/>
</dbReference>
<evidence type="ECO:0000259" key="2">
    <source>
        <dbReference type="Pfam" id="PF25821"/>
    </source>
</evidence>
<dbReference type="KEGG" id="lang:109338971"/>
<sequence>MIKTLSPYPNPSKTAEIMSRYRPIAPKPETSSTSINEGSTSQKINSSPYLRTLWSQLQARPTRTRKRGRVPLSLPSSFKRHKTHVLGLCPPCHVTSPPKNLCFQTFHPLPQPHFPPPNHGLGMLKSVTNQNLVTLPLLPCTPEQCPAPKFDSSEEVVAIYLNTKAGNIPEERDFLQQLQRPAGVIGNKVIAPQPIRPIGSCINVGCITEDSTLAPESAVKAKTKHEVEVEVECEALPAVISDSNNRVRMANSAYKEMVGQPECAWLESMASGGAGGKAVQCSKRISGEVALNLCDSSVIPISSNGFSCWVRIEWETDQKKKVSINAFCDVLRLPCESRDYLFTWRFHTRFRETSQ</sequence>
<evidence type="ECO:0000313" key="3">
    <source>
        <dbReference type="EMBL" id="OIW20869.1"/>
    </source>
</evidence>
<name>A0A394DCV4_LUPAN</name>
<accession>A0A394DCV4</accession>
<feature type="region of interest" description="Disordered" evidence="1">
    <location>
        <begin position="25"/>
        <end position="44"/>
    </location>
</feature>
<dbReference type="STRING" id="3871.A0A394DCV4"/>
<dbReference type="PANTHER" id="PTHR33595:SF3">
    <property type="entry name" value="PAS DOMAIN-CONTAINING PROTEIN"/>
    <property type="match status" value="1"/>
</dbReference>
<dbReference type="InterPro" id="IPR057710">
    <property type="entry name" value="DUF7950"/>
</dbReference>
<dbReference type="EMBL" id="MLAU01015945">
    <property type="protein sequence ID" value="OIW20869.1"/>
    <property type="molecule type" value="Genomic_DNA"/>
</dbReference>